<dbReference type="InterPro" id="IPR051908">
    <property type="entry name" value="Ribosomal_N-acetyltransferase"/>
</dbReference>
<evidence type="ECO:0000313" key="3">
    <source>
        <dbReference type="Proteomes" id="UP001185069"/>
    </source>
</evidence>
<gene>
    <name evidence="2" type="ORF">JOE69_002475</name>
</gene>
<keyword evidence="3" id="KW-1185">Reference proteome</keyword>
<sequence length="155" mass="16535">MTTVALDPVDRATAERVLQDAPLPQDRWAADYPWPDELDAMRMFLAQPSPEPAAFGVYAIRDSSGLAVGGIGFYGPPDDDGAVTIGYNVVPSARGAGRASAAVAQLLEIAAAHGARRVQAVTDLDNTASQTVLLKNGFRELRRDDVQAYFECLTA</sequence>
<dbReference type="EMBL" id="JAVDQF010000001">
    <property type="protein sequence ID" value="MDR6270237.1"/>
    <property type="molecule type" value="Genomic_DNA"/>
</dbReference>
<dbReference type="PANTHER" id="PTHR43441:SF6">
    <property type="entry name" value="N-ACETYLTRANSFERASE DOMAIN-CONTAINING PROTEIN"/>
    <property type="match status" value="1"/>
</dbReference>
<reference evidence="2 3" key="1">
    <citation type="submission" date="2023-07" db="EMBL/GenBank/DDBJ databases">
        <title>Sequencing the genomes of 1000 actinobacteria strains.</title>
        <authorList>
            <person name="Klenk H.-P."/>
        </authorList>
    </citation>
    <scope>NUCLEOTIDE SEQUENCE [LARGE SCALE GENOMIC DNA]</scope>
    <source>
        <strain evidence="2 3">DSM 14555</strain>
    </source>
</reference>
<name>A0ABU1JCS5_9MICC</name>
<proteinExistence type="predicted"/>
<dbReference type="InterPro" id="IPR000182">
    <property type="entry name" value="GNAT_dom"/>
</dbReference>
<dbReference type="RefSeq" id="WP_309799176.1">
    <property type="nucleotide sequence ID" value="NZ_BAAAHY010000005.1"/>
</dbReference>
<organism evidence="2 3">
    <name type="scientific">Arthrobacter russicus</name>
    <dbReference type="NCBI Taxonomy" id="172040"/>
    <lineage>
        <taxon>Bacteria</taxon>
        <taxon>Bacillati</taxon>
        <taxon>Actinomycetota</taxon>
        <taxon>Actinomycetes</taxon>
        <taxon>Micrococcales</taxon>
        <taxon>Micrococcaceae</taxon>
        <taxon>Arthrobacter</taxon>
    </lineage>
</organism>
<accession>A0ABU1JCS5</accession>
<evidence type="ECO:0000313" key="2">
    <source>
        <dbReference type="EMBL" id="MDR6270237.1"/>
    </source>
</evidence>
<dbReference type="SUPFAM" id="SSF55729">
    <property type="entry name" value="Acyl-CoA N-acyltransferases (Nat)"/>
    <property type="match status" value="1"/>
</dbReference>
<dbReference type="Proteomes" id="UP001185069">
    <property type="component" value="Unassembled WGS sequence"/>
</dbReference>
<evidence type="ECO:0000259" key="1">
    <source>
        <dbReference type="PROSITE" id="PS51186"/>
    </source>
</evidence>
<dbReference type="Gene3D" id="3.40.630.30">
    <property type="match status" value="1"/>
</dbReference>
<feature type="domain" description="N-acetyltransferase" evidence="1">
    <location>
        <begin position="4"/>
        <end position="155"/>
    </location>
</feature>
<protein>
    <submittedName>
        <fullName evidence="2">RimJ/RimL family protein N-acetyltransferase</fullName>
    </submittedName>
</protein>
<dbReference type="InterPro" id="IPR016181">
    <property type="entry name" value="Acyl_CoA_acyltransferase"/>
</dbReference>
<comment type="caution">
    <text evidence="2">The sequence shown here is derived from an EMBL/GenBank/DDBJ whole genome shotgun (WGS) entry which is preliminary data.</text>
</comment>
<dbReference type="Pfam" id="PF13302">
    <property type="entry name" value="Acetyltransf_3"/>
    <property type="match status" value="1"/>
</dbReference>
<dbReference type="PANTHER" id="PTHR43441">
    <property type="entry name" value="RIBOSOMAL-PROTEIN-SERINE ACETYLTRANSFERASE"/>
    <property type="match status" value="1"/>
</dbReference>
<dbReference type="PROSITE" id="PS51186">
    <property type="entry name" value="GNAT"/>
    <property type="match status" value="1"/>
</dbReference>